<dbReference type="PANTHER" id="PTHR39555">
    <property type="entry name" value="FIMBRIAL ASSEMBLY PROTEIN PILO-LIKE PROTEIN-RELATED"/>
    <property type="match status" value="1"/>
</dbReference>
<dbReference type="Gene3D" id="3.30.70.60">
    <property type="match status" value="1"/>
</dbReference>
<reference evidence="2 3" key="1">
    <citation type="submission" date="2016-06" db="EMBL/GenBank/DDBJ databases">
        <authorList>
            <person name="Kjaerup R.B."/>
            <person name="Dalgaard T.S."/>
            <person name="Juul-Madsen H.R."/>
        </authorList>
    </citation>
    <scope>NUCLEOTIDE SEQUENCE [LARGE SCALE GENOMIC DNA]</scope>
    <source>
        <strain evidence="2 3">373-A1</strain>
    </source>
</reference>
<keyword evidence="3" id="KW-1185">Reference proteome</keyword>
<accession>A0A1B8RLD0</accession>
<name>A0A1B8RLD0_9CLOT</name>
<dbReference type="PANTHER" id="PTHR39555:SF1">
    <property type="entry name" value="TYPE IV PILUS INNER MEMBRANE COMPONENT PILO"/>
    <property type="match status" value="1"/>
</dbReference>
<gene>
    <name evidence="2" type="ORF">CP373A1_13755</name>
</gene>
<keyword evidence="1" id="KW-0812">Transmembrane</keyword>
<evidence type="ECO:0000256" key="1">
    <source>
        <dbReference type="SAM" id="Phobius"/>
    </source>
</evidence>
<protein>
    <recommendedName>
        <fullName evidence="4">Pilus assembly protein, PilO</fullName>
    </recommendedName>
</protein>
<dbReference type="GO" id="GO:0043683">
    <property type="term" value="P:type IV pilus assembly"/>
    <property type="evidence" value="ECO:0007669"/>
    <property type="project" value="InterPro"/>
</dbReference>
<proteinExistence type="predicted"/>
<dbReference type="InterPro" id="IPR007445">
    <property type="entry name" value="PilO"/>
</dbReference>
<keyword evidence="1" id="KW-0472">Membrane</keyword>
<dbReference type="GO" id="GO:0043107">
    <property type="term" value="P:type IV pilus-dependent motility"/>
    <property type="evidence" value="ECO:0007669"/>
    <property type="project" value="InterPro"/>
</dbReference>
<dbReference type="GeneID" id="42776765"/>
<evidence type="ECO:0000313" key="2">
    <source>
        <dbReference type="EMBL" id="OBY09730.1"/>
    </source>
</evidence>
<sequence>MKSKTNGRATTKNEKIILYVLGVLSIFALCYLFIISPGEEKTKNLKQEIKSLESQLVSVQSIDYDIEQRKKTLDDLMVKYKEATITLPKTDRYPEVFRDVEKMVTESGLSSSNGSFEKTSVIQLVGVEEGQESSNLKGMRKIQITYSVKGDINKVLSFIDKLENYDRIAELNSFNHSGEGCSIVFSFYDSGEGGAEEYDFN</sequence>
<dbReference type="RefSeq" id="WP_027098935.1">
    <property type="nucleotide sequence ID" value="NZ_CABHIH010000006.1"/>
</dbReference>
<dbReference type="Proteomes" id="UP000092714">
    <property type="component" value="Unassembled WGS sequence"/>
</dbReference>
<dbReference type="InterPro" id="IPR014717">
    <property type="entry name" value="Transl_elong_EF1B/ribsomal_bS6"/>
</dbReference>
<dbReference type="AlphaFoldDB" id="A0A1B8RLD0"/>
<evidence type="ECO:0008006" key="4">
    <source>
        <dbReference type="Google" id="ProtNLM"/>
    </source>
</evidence>
<comment type="caution">
    <text evidence="2">The sequence shown here is derived from an EMBL/GenBank/DDBJ whole genome shotgun (WGS) entry which is preliminary data.</text>
</comment>
<dbReference type="OrthoDB" id="1931973at2"/>
<evidence type="ECO:0000313" key="3">
    <source>
        <dbReference type="Proteomes" id="UP000092714"/>
    </source>
</evidence>
<feature type="transmembrane region" description="Helical" evidence="1">
    <location>
        <begin position="16"/>
        <end position="34"/>
    </location>
</feature>
<keyword evidence="1" id="KW-1133">Transmembrane helix</keyword>
<organism evidence="2 3">
    <name type="scientific">Clostridium paraputrificum</name>
    <dbReference type="NCBI Taxonomy" id="29363"/>
    <lineage>
        <taxon>Bacteria</taxon>
        <taxon>Bacillati</taxon>
        <taxon>Bacillota</taxon>
        <taxon>Clostridia</taxon>
        <taxon>Eubacteriales</taxon>
        <taxon>Clostridiaceae</taxon>
        <taxon>Clostridium</taxon>
    </lineage>
</organism>
<dbReference type="EMBL" id="MAPZ01000026">
    <property type="protein sequence ID" value="OBY09730.1"/>
    <property type="molecule type" value="Genomic_DNA"/>
</dbReference>
<dbReference type="Pfam" id="PF04350">
    <property type="entry name" value="PilO"/>
    <property type="match status" value="1"/>
</dbReference>